<gene>
    <name evidence="1" type="ORF">AA0228_2265</name>
</gene>
<proteinExistence type="predicted"/>
<dbReference type="EMBL" id="BAQW01000011">
    <property type="protein sequence ID" value="GBR14457.1"/>
    <property type="molecule type" value="Genomic_DNA"/>
</dbReference>
<evidence type="ECO:0000313" key="2">
    <source>
        <dbReference type="Proteomes" id="UP001061070"/>
    </source>
</evidence>
<reference evidence="1" key="1">
    <citation type="submission" date="2013-04" db="EMBL/GenBank/DDBJ databases">
        <title>The genome sequencing project of 58 acetic acid bacteria.</title>
        <authorList>
            <person name="Okamoto-Kainuma A."/>
            <person name="Ishikawa M."/>
            <person name="Umino S."/>
            <person name="Koizumi Y."/>
            <person name="Shiwa Y."/>
            <person name="Yoshikawa H."/>
            <person name="Matsutani M."/>
            <person name="Matsushita K."/>
        </authorList>
    </citation>
    <scope>NUCLEOTIDE SEQUENCE</scope>
    <source>
        <strain evidence="1">NRIC 0228</strain>
    </source>
</reference>
<comment type="caution">
    <text evidence="1">The sequence shown here is derived from an EMBL/GenBank/DDBJ whole genome shotgun (WGS) entry which is preliminary data.</text>
</comment>
<organism evidence="1 2">
    <name type="scientific">Gluconobacter frateurii NRIC 0228</name>
    <dbReference type="NCBI Taxonomy" id="1307946"/>
    <lineage>
        <taxon>Bacteria</taxon>
        <taxon>Pseudomonadati</taxon>
        <taxon>Pseudomonadota</taxon>
        <taxon>Alphaproteobacteria</taxon>
        <taxon>Acetobacterales</taxon>
        <taxon>Acetobacteraceae</taxon>
        <taxon>Gluconobacter</taxon>
    </lineage>
</organism>
<dbReference type="Proteomes" id="UP001061070">
    <property type="component" value="Unassembled WGS sequence"/>
</dbReference>
<dbReference type="InterPro" id="IPR021352">
    <property type="entry name" value="DUF2971"/>
</dbReference>
<protein>
    <recommendedName>
        <fullName evidence="3">DUF2971 domain-containing protein</fullName>
    </recommendedName>
</protein>
<name>A0ABQ0QDH2_9PROT</name>
<evidence type="ECO:0008006" key="3">
    <source>
        <dbReference type="Google" id="ProtNLM"/>
    </source>
</evidence>
<dbReference type="Pfam" id="PF11185">
    <property type="entry name" value="DUF2971"/>
    <property type="match status" value="1"/>
</dbReference>
<dbReference type="RefSeq" id="WP_102856504.1">
    <property type="nucleotide sequence ID" value="NZ_BAQW01000011.1"/>
</dbReference>
<accession>A0ABQ0QDH2</accession>
<evidence type="ECO:0000313" key="1">
    <source>
        <dbReference type="EMBL" id="GBR14457.1"/>
    </source>
</evidence>
<sequence length="218" mass="26248">MRSFYRKKLDNKTLGDIYDNTKKDKKGQIRKNKIHNRANFIKNLRKELYRKTDEEIISEWKCGIEGIGIFCLSECNSNILMWSHYAENHKGVCLEYSIKETPSNMLEKVEYTDIRPKFEPFGFIPQYKVDKKVDLMRDILSKKAETWSYEKEWRYFVKINNGKRLVKFLQGTITKVFFGDESEERFEESLKSKIREFNKSIEFYKFSLKKDEYIINCD</sequence>
<keyword evidence="2" id="KW-1185">Reference proteome</keyword>